<keyword evidence="2" id="KW-0732">Signal</keyword>
<evidence type="ECO:0000313" key="5">
    <source>
        <dbReference type="Proteomes" id="UP000034705"/>
    </source>
</evidence>
<feature type="chain" id="PRO_5002538962" description="Cohesin domain-containing protein" evidence="2">
    <location>
        <begin position="27"/>
        <end position="408"/>
    </location>
</feature>
<reference evidence="4 5" key="1">
    <citation type="journal article" date="2015" name="Nature">
        <title>rRNA introns, odd ribosomes, and small enigmatic genomes across a large radiation of phyla.</title>
        <authorList>
            <person name="Brown C.T."/>
            <person name="Hug L.A."/>
            <person name="Thomas B.C."/>
            <person name="Sharon I."/>
            <person name="Castelle C.J."/>
            <person name="Singh A."/>
            <person name="Wilkins M.J."/>
            <person name="Williams K.H."/>
            <person name="Banfield J.F."/>
        </authorList>
    </citation>
    <scope>NUCLEOTIDE SEQUENCE [LARGE SCALE GENOMIC DNA]</scope>
</reference>
<proteinExistence type="predicted"/>
<comment type="caution">
    <text evidence="4">The sequence shown here is derived from an EMBL/GenBank/DDBJ whole genome shotgun (WGS) entry which is preliminary data.</text>
</comment>
<organism evidence="4 5">
    <name type="scientific">Candidatus Uhrbacteria bacterium GW2011_GWF2_46_218</name>
    <dbReference type="NCBI Taxonomy" id="1619001"/>
    <lineage>
        <taxon>Bacteria</taxon>
        <taxon>Candidatus Uhriibacteriota</taxon>
    </lineage>
</organism>
<dbReference type="EMBL" id="LCMG01000024">
    <property type="protein sequence ID" value="KKU32009.1"/>
    <property type="molecule type" value="Genomic_DNA"/>
</dbReference>
<evidence type="ECO:0000256" key="2">
    <source>
        <dbReference type="SAM" id="SignalP"/>
    </source>
</evidence>
<feature type="domain" description="Cohesin" evidence="3">
    <location>
        <begin position="37"/>
        <end position="152"/>
    </location>
</feature>
<protein>
    <recommendedName>
        <fullName evidence="3">Cohesin domain-containing protein</fullName>
    </recommendedName>
</protein>
<evidence type="ECO:0000313" key="4">
    <source>
        <dbReference type="EMBL" id="KKU32009.1"/>
    </source>
</evidence>
<sequence length="408" mass="43752">MKWMSKISLALFIVSILSCVGSPVSAAGFATLSLSPGQSNVGEGETFQVFIFAQGNQEAIDTARAYISFDPDFLLATDASLTGGAFPRTSPGSGINNTKGEISIGGFTLGDPLDESGTLATLTFTALKTGTTEIALLPNSHMISNGEERIDTSWLNSVEVMIEDAQAVQEGAGTLSITCDSHPDVNVWYTENSVYCTWEVEGGEKAIESYGVSIDQNPDINPTQEVTTATASLEQYDLGDALWYLHVKGFYEDGTETLTAHYPIHIDTIPPNPIFPTVSLEQAIVGEPVELWFGTTDDGSGIAYYEVAINGGIYIPQTSPFVLTDLEEGTYLFQVGAVDYAGNGMYGSVSTRVYPEGTELDRPVGADKEVSIWKSNQWIFVGAGVIVLLLIGGGIFIAARRHKTISQF</sequence>
<name>A0A0G1PGW2_9BACT</name>
<dbReference type="InterPro" id="IPR002102">
    <property type="entry name" value="Cohesin_dom"/>
</dbReference>
<evidence type="ECO:0000259" key="3">
    <source>
        <dbReference type="Pfam" id="PF00963"/>
    </source>
</evidence>
<dbReference type="Proteomes" id="UP000034705">
    <property type="component" value="Unassembled WGS sequence"/>
</dbReference>
<accession>A0A0G1PGW2</accession>
<dbReference type="SUPFAM" id="SSF49384">
    <property type="entry name" value="Carbohydrate-binding domain"/>
    <property type="match status" value="1"/>
</dbReference>
<dbReference type="PROSITE" id="PS51257">
    <property type="entry name" value="PROKAR_LIPOPROTEIN"/>
    <property type="match status" value="1"/>
</dbReference>
<keyword evidence="1" id="KW-0472">Membrane</keyword>
<dbReference type="InterPro" id="IPR008965">
    <property type="entry name" value="CBM2/CBM3_carb-bd_dom_sf"/>
</dbReference>
<keyword evidence="1" id="KW-1133">Transmembrane helix</keyword>
<dbReference type="Pfam" id="PF00963">
    <property type="entry name" value="Cohesin"/>
    <property type="match status" value="1"/>
</dbReference>
<feature type="transmembrane region" description="Helical" evidence="1">
    <location>
        <begin position="378"/>
        <end position="399"/>
    </location>
</feature>
<dbReference type="Gene3D" id="2.60.40.680">
    <property type="match status" value="1"/>
</dbReference>
<dbReference type="PATRIC" id="fig|1619001.3.peg.884"/>
<dbReference type="GO" id="GO:0000272">
    <property type="term" value="P:polysaccharide catabolic process"/>
    <property type="evidence" value="ECO:0007669"/>
    <property type="project" value="InterPro"/>
</dbReference>
<keyword evidence="1" id="KW-0812">Transmembrane</keyword>
<feature type="signal peptide" evidence="2">
    <location>
        <begin position="1"/>
        <end position="26"/>
    </location>
</feature>
<evidence type="ECO:0000256" key="1">
    <source>
        <dbReference type="SAM" id="Phobius"/>
    </source>
</evidence>
<dbReference type="CDD" id="cd08547">
    <property type="entry name" value="Type_II_cohesin"/>
    <property type="match status" value="1"/>
</dbReference>
<dbReference type="GO" id="GO:0030246">
    <property type="term" value="F:carbohydrate binding"/>
    <property type="evidence" value="ECO:0007669"/>
    <property type="project" value="InterPro"/>
</dbReference>
<gene>
    <name evidence="4" type="ORF">UX45_C0024G0010</name>
</gene>
<dbReference type="AlphaFoldDB" id="A0A0G1PGW2"/>